<name>A0A413B902_9FIRM</name>
<dbReference type="EMBL" id="QSAE01000092">
    <property type="protein sequence ID" value="RGW35111.1"/>
    <property type="molecule type" value="Genomic_DNA"/>
</dbReference>
<evidence type="ECO:0000313" key="1">
    <source>
        <dbReference type="EMBL" id="RGW35111.1"/>
    </source>
</evidence>
<dbReference type="AlphaFoldDB" id="A0A413B902"/>
<reference evidence="1 2" key="1">
    <citation type="submission" date="2018-08" db="EMBL/GenBank/DDBJ databases">
        <title>A genome reference for cultivated species of the human gut microbiota.</title>
        <authorList>
            <person name="Zou Y."/>
            <person name="Xue W."/>
            <person name="Luo G."/>
        </authorList>
    </citation>
    <scope>NUCLEOTIDE SEQUENCE [LARGE SCALE GENOMIC DNA]</scope>
    <source>
        <strain evidence="1 2">AF12-8</strain>
    </source>
</reference>
<comment type="caution">
    <text evidence="1">The sequence shown here is derived from an EMBL/GenBank/DDBJ whole genome shotgun (WGS) entry which is preliminary data.</text>
</comment>
<evidence type="ECO:0000313" key="2">
    <source>
        <dbReference type="Proteomes" id="UP000286581"/>
    </source>
</evidence>
<proteinExistence type="predicted"/>
<organism evidence="1 2">
    <name type="scientific">Agathobacter rectalis</name>
    <dbReference type="NCBI Taxonomy" id="39491"/>
    <lineage>
        <taxon>Bacteria</taxon>
        <taxon>Bacillati</taxon>
        <taxon>Bacillota</taxon>
        <taxon>Clostridia</taxon>
        <taxon>Lachnospirales</taxon>
        <taxon>Lachnospiraceae</taxon>
        <taxon>Agathobacter</taxon>
    </lineage>
</organism>
<sequence length="127" mass="13638">MKNLTFKSTATIVAKEGSSMGAGAQKLTTDVTGNDTAGMSVDEHSNTLKTLDEVFEGNRLDYDNTAFKIRSGVDGVSKSVGNADIVYGKITYILDDVDGDILGIYDAKTGVLTQQFVYDSDLGWLLK</sequence>
<accession>A0A413B902</accession>
<dbReference type="Proteomes" id="UP000286581">
    <property type="component" value="Unassembled WGS sequence"/>
</dbReference>
<gene>
    <name evidence="1" type="ORF">DWV78_15520</name>
</gene>
<protein>
    <submittedName>
        <fullName evidence="1">Uncharacterized protein</fullName>
    </submittedName>
</protein>
<dbReference type="RefSeq" id="WP_151199335.1">
    <property type="nucleotide sequence ID" value="NZ_JANGBN010000034.1"/>
</dbReference>